<proteinExistence type="predicted"/>
<comment type="caution">
    <text evidence="2">The sequence shown here is derived from an EMBL/GenBank/DDBJ whole genome shotgun (WGS) entry which is preliminary data.</text>
</comment>
<organism evidence="2 3">
    <name type="scientific">Halonotius terrestris</name>
    <dbReference type="NCBI Taxonomy" id="2487750"/>
    <lineage>
        <taxon>Archaea</taxon>
        <taxon>Methanobacteriati</taxon>
        <taxon>Methanobacteriota</taxon>
        <taxon>Stenosarchaea group</taxon>
        <taxon>Halobacteria</taxon>
        <taxon>Halobacteriales</taxon>
        <taxon>Haloferacaceae</taxon>
        <taxon>Halonotius</taxon>
    </lineage>
</organism>
<dbReference type="EMBL" id="RKLU01000002">
    <property type="protein sequence ID" value="TQQ83025.1"/>
    <property type="molecule type" value="Genomic_DNA"/>
</dbReference>
<evidence type="ECO:0000256" key="1">
    <source>
        <dbReference type="ARBA" id="ARBA00022649"/>
    </source>
</evidence>
<dbReference type="Gene3D" id="3.30.2310.20">
    <property type="entry name" value="RelE-like"/>
    <property type="match status" value="1"/>
</dbReference>
<dbReference type="AlphaFoldDB" id="A0A8J8TC39"/>
<reference evidence="2" key="1">
    <citation type="submission" date="2019-02" db="EMBL/GenBank/DDBJ databases">
        <title>Halonotius sp. a new haloarchaeum isolated from saline soil.</title>
        <authorList>
            <person name="Duran-Viseras A."/>
            <person name="Sanchez-Porro C."/>
            <person name="Ventosa A."/>
        </authorList>
    </citation>
    <scope>NUCLEOTIDE SEQUENCE</scope>
    <source>
        <strain evidence="2">F15B</strain>
    </source>
</reference>
<dbReference type="InterPro" id="IPR035093">
    <property type="entry name" value="RelE/ParE_toxin_dom_sf"/>
</dbReference>
<protein>
    <submittedName>
        <fullName evidence="2">Uncharacterized protein</fullName>
    </submittedName>
</protein>
<sequence>MKDALHEINPDRDLSRLSGDDVYKLRVGDYRAIADWDRQQDNVYVLTVGHRRNIYDRGW</sequence>
<dbReference type="SUPFAM" id="SSF143011">
    <property type="entry name" value="RelE-like"/>
    <property type="match status" value="1"/>
</dbReference>
<dbReference type="Proteomes" id="UP000705823">
    <property type="component" value="Unassembled WGS sequence"/>
</dbReference>
<keyword evidence="3" id="KW-1185">Reference proteome</keyword>
<dbReference type="OrthoDB" id="97626at2157"/>
<dbReference type="Pfam" id="PF05016">
    <property type="entry name" value="ParE_toxin"/>
    <property type="match status" value="1"/>
</dbReference>
<dbReference type="RefSeq" id="WP_142979289.1">
    <property type="nucleotide sequence ID" value="NZ_RKLU01000002.1"/>
</dbReference>
<gene>
    <name evidence="2" type="ORF">EGH24_06225</name>
</gene>
<accession>A0A8J8TC39</accession>
<evidence type="ECO:0000313" key="2">
    <source>
        <dbReference type="EMBL" id="TQQ83025.1"/>
    </source>
</evidence>
<dbReference type="InterPro" id="IPR007712">
    <property type="entry name" value="RelE/ParE_toxin"/>
</dbReference>
<evidence type="ECO:0000313" key="3">
    <source>
        <dbReference type="Proteomes" id="UP000705823"/>
    </source>
</evidence>
<keyword evidence="1" id="KW-1277">Toxin-antitoxin system</keyword>
<name>A0A8J8TC39_9EURY</name>